<feature type="domain" description="RNA polymerase Rpb1" evidence="1">
    <location>
        <begin position="42"/>
        <end position="229"/>
    </location>
</feature>
<dbReference type="GO" id="GO:0003677">
    <property type="term" value="F:DNA binding"/>
    <property type="evidence" value="ECO:0007669"/>
    <property type="project" value="InterPro"/>
</dbReference>
<evidence type="ECO:0000313" key="2">
    <source>
        <dbReference type="EMBL" id="MCA9381829.1"/>
    </source>
</evidence>
<comment type="caution">
    <text evidence="2">The sequence shown here is derived from an EMBL/GenBank/DDBJ whole genome shotgun (WGS) entry which is preliminary data.</text>
</comment>
<dbReference type="GO" id="GO:0000428">
    <property type="term" value="C:DNA-directed RNA polymerase complex"/>
    <property type="evidence" value="ECO:0007669"/>
    <property type="project" value="UniProtKB-KW"/>
</dbReference>
<organism evidence="2 3">
    <name type="scientific">Candidatus Dojkabacteria bacterium</name>
    <dbReference type="NCBI Taxonomy" id="2099670"/>
    <lineage>
        <taxon>Bacteria</taxon>
        <taxon>Candidatus Dojkabacteria</taxon>
    </lineage>
</organism>
<feature type="non-terminal residue" evidence="2">
    <location>
        <position position="1"/>
    </location>
</feature>
<evidence type="ECO:0000313" key="3">
    <source>
        <dbReference type="Proteomes" id="UP000782843"/>
    </source>
</evidence>
<dbReference type="Gene3D" id="1.10.150.390">
    <property type="match status" value="1"/>
</dbReference>
<dbReference type="GO" id="GO:0006351">
    <property type="term" value="P:DNA-templated transcription"/>
    <property type="evidence" value="ECO:0007669"/>
    <property type="project" value="InterPro"/>
</dbReference>
<accession>A0A955L2S0</accession>
<evidence type="ECO:0000259" key="1">
    <source>
        <dbReference type="Pfam" id="PF04998"/>
    </source>
</evidence>
<reference evidence="2" key="2">
    <citation type="journal article" date="2021" name="Microbiome">
        <title>Successional dynamics and alternative stable states in a saline activated sludge microbial community over 9 years.</title>
        <authorList>
            <person name="Wang Y."/>
            <person name="Ye J."/>
            <person name="Ju F."/>
            <person name="Liu L."/>
            <person name="Boyd J.A."/>
            <person name="Deng Y."/>
            <person name="Parks D.H."/>
            <person name="Jiang X."/>
            <person name="Yin X."/>
            <person name="Woodcroft B.J."/>
            <person name="Tyson G.W."/>
            <person name="Hugenholtz P."/>
            <person name="Polz M.F."/>
            <person name="Zhang T."/>
        </authorList>
    </citation>
    <scope>NUCLEOTIDE SEQUENCE</scope>
    <source>
        <strain evidence="2">HKST-UBA10</strain>
    </source>
</reference>
<dbReference type="Pfam" id="PF04998">
    <property type="entry name" value="RNA_pol_Rpb1_5"/>
    <property type="match status" value="1"/>
</dbReference>
<keyword evidence="2" id="KW-0240">DNA-directed RNA polymerase</keyword>
<dbReference type="Gene3D" id="2.40.50.100">
    <property type="match status" value="2"/>
</dbReference>
<gene>
    <name evidence="2" type="ORF">KC660_00280</name>
</gene>
<dbReference type="Proteomes" id="UP000782843">
    <property type="component" value="Unassembled WGS sequence"/>
</dbReference>
<dbReference type="CDD" id="cd02655">
    <property type="entry name" value="RNAP_beta'_C"/>
    <property type="match status" value="1"/>
</dbReference>
<sequence length="312" mass="34570">LPRVEELFEARTPKGEAIVSDIDGKVEFITNEEGDTVKVKVSAMKDEKKTFKLNKTDKPAFKSSKKMKKNDVLYTTKDGKEVLAEEAGQATFKDGVITLSIKDLEENEYEIGVDDELIVEDGVDVIAGTQLTKGSLDPKDILILKDVVEAAKYVIDEVQKVYGSQGISINDKHVELIVRQMTKYVRVMDPGDSEYLHGELISNIAFEAQNEQLKSEGKRPIKASRKLVGITTSAIKTESFLSAASFQEQVRVLTDAALIGKVDYLRGLKENVIIGKLVPLGDAVNGPEEEEEFQPVVTDDKFSMEVEREAVL</sequence>
<dbReference type="InterPro" id="IPR007081">
    <property type="entry name" value="RNA_pol_Rpb1_5"/>
</dbReference>
<dbReference type="PANTHER" id="PTHR48443:SF1">
    <property type="entry name" value="DNA-DIRECTED RNA POLYMERASE SUBUNIT BETA"/>
    <property type="match status" value="1"/>
</dbReference>
<reference evidence="2" key="1">
    <citation type="submission" date="2020-04" db="EMBL/GenBank/DDBJ databases">
        <authorList>
            <person name="Zhang T."/>
        </authorList>
    </citation>
    <scope>NUCLEOTIDE SEQUENCE</scope>
    <source>
        <strain evidence="2">HKST-UBA10</strain>
    </source>
</reference>
<dbReference type="AlphaFoldDB" id="A0A955L2S0"/>
<dbReference type="GO" id="GO:0003899">
    <property type="term" value="F:DNA-directed RNA polymerase activity"/>
    <property type="evidence" value="ECO:0007669"/>
    <property type="project" value="InterPro"/>
</dbReference>
<dbReference type="SUPFAM" id="SSF64484">
    <property type="entry name" value="beta and beta-prime subunits of DNA dependent RNA-polymerase"/>
    <property type="match status" value="1"/>
</dbReference>
<dbReference type="Gene3D" id="1.10.1790.20">
    <property type="match status" value="2"/>
</dbReference>
<keyword evidence="2" id="KW-0804">Transcription</keyword>
<proteinExistence type="predicted"/>
<protein>
    <submittedName>
        <fullName evidence="2">DNA-directed RNA polymerase subunit beta</fullName>
    </submittedName>
</protein>
<dbReference type="PANTHER" id="PTHR48443">
    <property type="entry name" value="DNA-DIRECTED RNA POLYMERASE SUBUNIT BETA"/>
    <property type="match status" value="1"/>
</dbReference>
<dbReference type="EMBL" id="JAGQLG010000009">
    <property type="protein sequence ID" value="MCA9381829.1"/>
    <property type="molecule type" value="Genomic_DNA"/>
</dbReference>
<name>A0A955L2S0_9BACT</name>